<accession>A0A0F9G1T0</accession>
<comment type="caution">
    <text evidence="1">The sequence shown here is derived from an EMBL/GenBank/DDBJ whole genome shotgun (WGS) entry which is preliminary data.</text>
</comment>
<organism evidence="1">
    <name type="scientific">marine sediment metagenome</name>
    <dbReference type="NCBI Taxonomy" id="412755"/>
    <lineage>
        <taxon>unclassified sequences</taxon>
        <taxon>metagenomes</taxon>
        <taxon>ecological metagenomes</taxon>
    </lineage>
</organism>
<gene>
    <name evidence="1" type="ORF">LCGC14_2236530</name>
</gene>
<evidence type="ECO:0000313" key="1">
    <source>
        <dbReference type="EMBL" id="KKL57327.1"/>
    </source>
</evidence>
<reference evidence="1" key="1">
    <citation type="journal article" date="2015" name="Nature">
        <title>Complex archaea that bridge the gap between prokaryotes and eukaryotes.</title>
        <authorList>
            <person name="Spang A."/>
            <person name="Saw J.H."/>
            <person name="Jorgensen S.L."/>
            <person name="Zaremba-Niedzwiedzka K."/>
            <person name="Martijn J."/>
            <person name="Lind A.E."/>
            <person name="van Eijk R."/>
            <person name="Schleper C."/>
            <person name="Guy L."/>
            <person name="Ettema T.J."/>
        </authorList>
    </citation>
    <scope>NUCLEOTIDE SEQUENCE</scope>
</reference>
<name>A0A0F9G1T0_9ZZZZ</name>
<sequence>MPRRNNRRSYPRTVAEVLDDQMRFRRETVQAVLRFKRDLPWNGWERERKRKFRRLHRALRRVYGKQTGLSFGLLDGACSGRSSYDRLQDVIILRGRLSVTTYLHEVAHALGRGERGACRWSVNLFRKCFPRQFALCWAEGNVCSALYPL</sequence>
<proteinExistence type="predicted"/>
<dbReference type="AlphaFoldDB" id="A0A0F9G1T0"/>
<protein>
    <submittedName>
        <fullName evidence="1">Uncharacterized protein</fullName>
    </submittedName>
</protein>
<dbReference type="EMBL" id="LAZR01030202">
    <property type="protein sequence ID" value="KKL57327.1"/>
    <property type="molecule type" value="Genomic_DNA"/>
</dbReference>